<sequence length="41" mass="5041">MVFDSFEQLKLQFDHYVDLFNDNRFHLALNYLSSIKYKINL</sequence>
<dbReference type="EMBL" id="AWGA01000059">
    <property type="protein sequence ID" value="TEA26986.1"/>
    <property type="molecule type" value="Genomic_DNA"/>
</dbReference>
<comment type="caution">
    <text evidence="2">The sequence shown here is derived from an EMBL/GenBank/DDBJ whole genome shotgun (WGS) entry which is preliminary data.</text>
</comment>
<accession>A0AB94IC50</accession>
<proteinExistence type="predicted"/>
<feature type="domain" description="Integrase catalytic" evidence="1">
    <location>
        <begin position="2"/>
        <end position="38"/>
    </location>
</feature>
<evidence type="ECO:0000313" key="2">
    <source>
        <dbReference type="EMBL" id="TEA26986.1"/>
    </source>
</evidence>
<evidence type="ECO:0000313" key="3">
    <source>
        <dbReference type="Proteomes" id="UP000506160"/>
    </source>
</evidence>
<dbReference type="AlphaFoldDB" id="A0AB94IC50"/>
<dbReference type="InterPro" id="IPR001584">
    <property type="entry name" value="Integrase_cat-core"/>
</dbReference>
<keyword evidence="3" id="KW-1185">Reference proteome</keyword>
<evidence type="ECO:0000259" key="1">
    <source>
        <dbReference type="Pfam" id="PF13333"/>
    </source>
</evidence>
<dbReference type="Proteomes" id="UP000506160">
    <property type="component" value="Unassembled WGS sequence"/>
</dbReference>
<gene>
    <name evidence="2" type="ORF">O970_06170</name>
</gene>
<protein>
    <recommendedName>
        <fullName evidence="1">Integrase catalytic domain-containing protein</fullName>
    </recommendedName>
</protein>
<dbReference type="GO" id="GO:0015074">
    <property type="term" value="P:DNA integration"/>
    <property type="evidence" value="ECO:0007669"/>
    <property type="project" value="InterPro"/>
</dbReference>
<dbReference type="RefSeq" id="WP_081685276.1">
    <property type="nucleotide sequence ID" value="NZ_AWGA01000059.1"/>
</dbReference>
<dbReference type="Pfam" id="PF13333">
    <property type="entry name" value="rve_2"/>
    <property type="match status" value="1"/>
</dbReference>
<organism evidence="2 3">
    <name type="scientific">Candidatus Schmidhempelia bombi str. Bimp</name>
    <dbReference type="NCBI Taxonomy" id="1387197"/>
    <lineage>
        <taxon>Bacteria</taxon>
        <taxon>Pseudomonadati</taxon>
        <taxon>Pseudomonadota</taxon>
        <taxon>Gammaproteobacteria</taxon>
        <taxon>Orbales</taxon>
        <taxon>Orbaceae</taxon>
        <taxon>Candidatus Schmidhempelia</taxon>
    </lineage>
</organism>
<name>A0AB94IC50_9GAMM</name>
<reference evidence="2 3" key="1">
    <citation type="journal article" date="2014" name="Appl. Environ. Microbiol.">
        <title>Genomic features of a bumble bee symbiont reflect its host environment.</title>
        <authorList>
            <person name="Martinson V.G."/>
            <person name="Magoc T."/>
            <person name="Koch H."/>
            <person name="Salzberg S.L."/>
            <person name="Moran N.A."/>
        </authorList>
    </citation>
    <scope>NUCLEOTIDE SEQUENCE [LARGE SCALE GENOMIC DNA]</scope>
    <source>
        <strain evidence="2 3">Bimp</strain>
    </source>
</reference>